<dbReference type="Gene3D" id="1.20.58.1300">
    <property type="match status" value="1"/>
</dbReference>
<dbReference type="PANTHER" id="PTHR11941:SF54">
    <property type="entry name" value="ENOYL-COA HYDRATASE, MITOCHONDRIAL"/>
    <property type="match status" value="1"/>
</dbReference>
<dbReference type="CDD" id="cd06558">
    <property type="entry name" value="crotonase-like"/>
    <property type="match status" value="1"/>
</dbReference>
<dbReference type="EMBL" id="SJJZ01000003">
    <property type="protein sequence ID" value="TCC06311.1"/>
    <property type="molecule type" value="Genomic_DNA"/>
</dbReference>
<dbReference type="Gene3D" id="3.90.226.10">
    <property type="entry name" value="2-enoyl-CoA Hydratase, Chain A, domain 1"/>
    <property type="match status" value="1"/>
</dbReference>
<dbReference type="RefSeq" id="WP_131343668.1">
    <property type="nucleotide sequence ID" value="NZ_SJJZ01000003.1"/>
</dbReference>
<dbReference type="Proteomes" id="UP000292346">
    <property type="component" value="Unassembled WGS sequence"/>
</dbReference>
<keyword evidence="2" id="KW-1185">Reference proteome</keyword>
<dbReference type="GO" id="GO:0016853">
    <property type="term" value="F:isomerase activity"/>
    <property type="evidence" value="ECO:0007669"/>
    <property type="project" value="UniProtKB-KW"/>
</dbReference>
<proteinExistence type="predicted"/>
<organism evidence="1 2">
    <name type="scientific">Kribbella soli</name>
    <dbReference type="NCBI Taxonomy" id="1124743"/>
    <lineage>
        <taxon>Bacteria</taxon>
        <taxon>Bacillati</taxon>
        <taxon>Actinomycetota</taxon>
        <taxon>Actinomycetes</taxon>
        <taxon>Propionibacteriales</taxon>
        <taxon>Kribbellaceae</taxon>
        <taxon>Kribbella</taxon>
    </lineage>
</organism>
<protein>
    <submittedName>
        <fullName evidence="1">Enoyl-CoA hydratase/isomerase family protein</fullName>
    </submittedName>
</protein>
<dbReference type="InterPro" id="IPR029045">
    <property type="entry name" value="ClpP/crotonase-like_dom_sf"/>
</dbReference>
<sequence>MTGADTAVLPRRIGSRAARHEFLAERAERIYDEITDGYRKRLFLDEIVYTVAERWPGLAPTREEIAEERARRQGDKEGLEVDQGILLSHLLADQRAGTHLLESQLRPSELARRLLPEFQARGEVQLETVHLERWDGIGYLTIANHEFLNAEDDRLGRDMEAAIDLVLLDDEIEVGVVRGGVMMHERYAGKRVFSAGINLTHLYHGQISFVNFVLGREVGYLNKIFRGLLLDEEPVEKPWIAAVDSFAIGGGLQLLLVFDHVIACDDSYVSLPALREGIIPGMANLRLTRIVGARQARRLLLGGARLPAKGPDALTWCDEVVPAHQVEDSIAAAAKQLRMSAVTANRRMVRLAEEPLETFRRYAAPFALEQVQRMYSADVVASLERAWIRRRAARR</sequence>
<evidence type="ECO:0000313" key="2">
    <source>
        <dbReference type="Proteomes" id="UP000292346"/>
    </source>
</evidence>
<dbReference type="AlphaFoldDB" id="A0A4R0H7D7"/>
<dbReference type="GO" id="GO:0006635">
    <property type="term" value="P:fatty acid beta-oxidation"/>
    <property type="evidence" value="ECO:0007669"/>
    <property type="project" value="TreeGrafter"/>
</dbReference>
<gene>
    <name evidence="1" type="ORF">E0H45_30780</name>
</gene>
<dbReference type="PANTHER" id="PTHR11941">
    <property type="entry name" value="ENOYL-COA HYDRATASE-RELATED"/>
    <property type="match status" value="1"/>
</dbReference>
<dbReference type="OrthoDB" id="7337390at2"/>
<dbReference type="SUPFAM" id="SSF52096">
    <property type="entry name" value="ClpP/crotonase"/>
    <property type="match status" value="1"/>
</dbReference>
<accession>A0A4R0H7D7</accession>
<name>A0A4R0H7D7_9ACTN</name>
<reference evidence="1 2" key="1">
    <citation type="submission" date="2019-02" db="EMBL/GenBank/DDBJ databases">
        <title>Kribbella capetownensis sp. nov. and Kribbella speibonae sp. nov., isolated from soil.</title>
        <authorList>
            <person name="Curtis S.M."/>
            <person name="Norton I."/>
            <person name="Everest G.J."/>
            <person name="Meyers P.R."/>
        </authorList>
    </citation>
    <scope>NUCLEOTIDE SEQUENCE [LARGE SCALE GENOMIC DNA]</scope>
    <source>
        <strain evidence="1 2">KCTC 29219</strain>
    </source>
</reference>
<keyword evidence="1" id="KW-0413">Isomerase</keyword>
<dbReference type="InterPro" id="IPR001753">
    <property type="entry name" value="Enoyl-CoA_hydra/iso"/>
</dbReference>
<evidence type="ECO:0000313" key="1">
    <source>
        <dbReference type="EMBL" id="TCC06311.1"/>
    </source>
</evidence>
<comment type="caution">
    <text evidence="1">The sequence shown here is derived from an EMBL/GenBank/DDBJ whole genome shotgun (WGS) entry which is preliminary data.</text>
</comment>
<dbReference type="Pfam" id="PF00378">
    <property type="entry name" value="ECH_1"/>
    <property type="match status" value="1"/>
</dbReference>